<evidence type="ECO:0000313" key="3">
    <source>
        <dbReference type="Proteomes" id="UP000325315"/>
    </source>
</evidence>
<dbReference type="Proteomes" id="UP000325315">
    <property type="component" value="Unassembled WGS sequence"/>
</dbReference>
<accession>A0A5B6VAG3</accession>
<dbReference type="EMBL" id="SMMG02000007">
    <property type="protein sequence ID" value="KAA3466180.1"/>
    <property type="molecule type" value="Genomic_DNA"/>
</dbReference>
<keyword evidence="1" id="KW-1133">Transmembrane helix</keyword>
<keyword evidence="1" id="KW-0472">Membrane</keyword>
<organism evidence="2 3">
    <name type="scientific">Gossypium australe</name>
    <dbReference type="NCBI Taxonomy" id="47621"/>
    <lineage>
        <taxon>Eukaryota</taxon>
        <taxon>Viridiplantae</taxon>
        <taxon>Streptophyta</taxon>
        <taxon>Embryophyta</taxon>
        <taxon>Tracheophyta</taxon>
        <taxon>Spermatophyta</taxon>
        <taxon>Magnoliopsida</taxon>
        <taxon>eudicotyledons</taxon>
        <taxon>Gunneridae</taxon>
        <taxon>Pentapetalae</taxon>
        <taxon>rosids</taxon>
        <taxon>malvids</taxon>
        <taxon>Malvales</taxon>
        <taxon>Malvaceae</taxon>
        <taxon>Malvoideae</taxon>
        <taxon>Gossypium</taxon>
    </lineage>
</organism>
<feature type="transmembrane region" description="Helical" evidence="1">
    <location>
        <begin position="91"/>
        <end position="111"/>
    </location>
</feature>
<keyword evidence="1" id="KW-0812">Transmembrane</keyword>
<comment type="caution">
    <text evidence="2">The sequence shown here is derived from an EMBL/GenBank/DDBJ whole genome shotgun (WGS) entry which is preliminary data.</text>
</comment>
<gene>
    <name evidence="2" type="ORF">EPI10_001294</name>
</gene>
<proteinExistence type="predicted"/>
<evidence type="ECO:0000256" key="1">
    <source>
        <dbReference type="SAM" id="Phobius"/>
    </source>
</evidence>
<dbReference type="AlphaFoldDB" id="A0A5B6VAG3"/>
<keyword evidence="3" id="KW-1185">Reference proteome</keyword>
<protein>
    <submittedName>
        <fullName evidence="2">DNA/RNA polymerases superfamily protein</fullName>
    </submittedName>
</protein>
<sequence>MTYEVKLIHILAREVKELRNKKILLVKVLWHRHGIEEATWAPEESMRRQYPNLSRTEENGLRSRENKSNRVAVSVPVKPNSRSSKLLKSRGSSRIIITLLNLFWYFWNMYIARYGKYRLWKTLTSVVPKERLTWDFFQIEFRKKYINDRFIDQKRKEFLELK</sequence>
<reference evidence="3" key="1">
    <citation type="journal article" date="2019" name="Plant Biotechnol. J.">
        <title>Genome sequencing of the Australian wild diploid species Gossypium australe highlights disease resistance and delayed gland morphogenesis.</title>
        <authorList>
            <person name="Cai Y."/>
            <person name="Cai X."/>
            <person name="Wang Q."/>
            <person name="Wang P."/>
            <person name="Zhang Y."/>
            <person name="Cai C."/>
            <person name="Xu Y."/>
            <person name="Wang K."/>
            <person name="Zhou Z."/>
            <person name="Wang C."/>
            <person name="Geng S."/>
            <person name="Li B."/>
            <person name="Dong Q."/>
            <person name="Hou Y."/>
            <person name="Wang H."/>
            <person name="Ai P."/>
            <person name="Liu Z."/>
            <person name="Yi F."/>
            <person name="Sun M."/>
            <person name="An G."/>
            <person name="Cheng J."/>
            <person name="Zhang Y."/>
            <person name="Shi Q."/>
            <person name="Xie Y."/>
            <person name="Shi X."/>
            <person name="Chang Y."/>
            <person name="Huang F."/>
            <person name="Chen Y."/>
            <person name="Hong S."/>
            <person name="Mi L."/>
            <person name="Sun Q."/>
            <person name="Zhang L."/>
            <person name="Zhou B."/>
            <person name="Peng R."/>
            <person name="Zhang X."/>
            <person name="Liu F."/>
        </authorList>
    </citation>
    <scope>NUCLEOTIDE SEQUENCE [LARGE SCALE GENOMIC DNA]</scope>
    <source>
        <strain evidence="3">cv. PA1801</strain>
    </source>
</reference>
<evidence type="ECO:0000313" key="2">
    <source>
        <dbReference type="EMBL" id="KAA3466180.1"/>
    </source>
</evidence>
<name>A0A5B6VAG3_9ROSI</name>
<dbReference type="OrthoDB" id="690704at2759"/>